<evidence type="ECO:0000313" key="2">
    <source>
        <dbReference type="Proteomes" id="UP000324222"/>
    </source>
</evidence>
<protein>
    <submittedName>
        <fullName evidence="1">Uncharacterized protein</fullName>
    </submittedName>
</protein>
<dbReference type="EMBL" id="VSRR010020830">
    <property type="protein sequence ID" value="MPC63449.1"/>
    <property type="molecule type" value="Genomic_DNA"/>
</dbReference>
<organism evidence="1 2">
    <name type="scientific">Portunus trituberculatus</name>
    <name type="common">Swimming crab</name>
    <name type="synonym">Neptunus trituberculatus</name>
    <dbReference type="NCBI Taxonomy" id="210409"/>
    <lineage>
        <taxon>Eukaryota</taxon>
        <taxon>Metazoa</taxon>
        <taxon>Ecdysozoa</taxon>
        <taxon>Arthropoda</taxon>
        <taxon>Crustacea</taxon>
        <taxon>Multicrustacea</taxon>
        <taxon>Malacostraca</taxon>
        <taxon>Eumalacostraca</taxon>
        <taxon>Eucarida</taxon>
        <taxon>Decapoda</taxon>
        <taxon>Pleocyemata</taxon>
        <taxon>Brachyura</taxon>
        <taxon>Eubrachyura</taxon>
        <taxon>Portunoidea</taxon>
        <taxon>Portunidae</taxon>
        <taxon>Portuninae</taxon>
        <taxon>Portunus</taxon>
    </lineage>
</organism>
<evidence type="ECO:0000313" key="1">
    <source>
        <dbReference type="EMBL" id="MPC63449.1"/>
    </source>
</evidence>
<dbReference type="Gene3D" id="2.30.30.30">
    <property type="match status" value="1"/>
</dbReference>
<keyword evidence="2" id="KW-1185">Reference proteome</keyword>
<name>A0A5B7H0M5_PORTR</name>
<gene>
    <name evidence="1" type="ORF">E2C01_057547</name>
</gene>
<sequence>MMPHSLSTIGLVTRVVDTGTQKRVVATVFIGADSSPMENCHISLIDELFAVEESIKLTERTEDMERLVVHGSPCKRCICLDIDFGGVSQIPYCSEDVFQSRIDHLHEKS</sequence>
<comment type="caution">
    <text evidence="1">The sequence shown here is derived from an EMBL/GenBank/DDBJ whole genome shotgun (WGS) entry which is preliminary data.</text>
</comment>
<dbReference type="AlphaFoldDB" id="A0A5B7H0M5"/>
<proteinExistence type="predicted"/>
<reference evidence="1 2" key="1">
    <citation type="submission" date="2019-05" db="EMBL/GenBank/DDBJ databases">
        <title>Another draft genome of Portunus trituberculatus and its Hox gene families provides insights of decapod evolution.</title>
        <authorList>
            <person name="Jeong J.-H."/>
            <person name="Song I."/>
            <person name="Kim S."/>
            <person name="Choi T."/>
            <person name="Kim D."/>
            <person name="Ryu S."/>
            <person name="Kim W."/>
        </authorList>
    </citation>
    <scope>NUCLEOTIDE SEQUENCE [LARGE SCALE GENOMIC DNA]</scope>
    <source>
        <tissue evidence="1">Muscle</tissue>
    </source>
</reference>
<dbReference type="Proteomes" id="UP000324222">
    <property type="component" value="Unassembled WGS sequence"/>
</dbReference>
<dbReference type="InterPro" id="IPR014722">
    <property type="entry name" value="Rib_uL2_dom2"/>
</dbReference>
<accession>A0A5B7H0M5</accession>